<gene>
    <name evidence="1" type="ORF">V7S43_007904</name>
</gene>
<sequence>MEKANTFEMRVVLVSGAYFSYTNPPETVCITFASCANWKPAKTVFWRNLPAQGSIDFYQSDNCNANDGDVYAYTGKQAGTGIHTFKKARAI</sequence>
<reference evidence="1 2" key="1">
    <citation type="submission" date="2024-09" db="EMBL/GenBank/DDBJ databases">
        <title>Genome sequencing and assembly of Phytophthora oleae, isolate VK10A, causative agent of rot of olive drupes.</title>
        <authorList>
            <person name="Conti Taguali S."/>
            <person name="Riolo M."/>
            <person name="La Spada F."/>
            <person name="Cacciola S.O."/>
            <person name="Dionisio G."/>
        </authorList>
    </citation>
    <scope>NUCLEOTIDE SEQUENCE [LARGE SCALE GENOMIC DNA]</scope>
    <source>
        <strain evidence="1 2">VK10A</strain>
    </source>
</reference>
<keyword evidence="2" id="KW-1185">Reference proteome</keyword>
<accession>A0ABD3FKN2</accession>
<name>A0ABD3FKN2_9STRA</name>
<proteinExistence type="predicted"/>
<evidence type="ECO:0000313" key="1">
    <source>
        <dbReference type="EMBL" id="KAL3666957.1"/>
    </source>
</evidence>
<protein>
    <recommendedName>
        <fullName evidence="3">Pectate lyase</fullName>
    </recommendedName>
</protein>
<comment type="caution">
    <text evidence="1">The sequence shown here is derived from an EMBL/GenBank/DDBJ whole genome shotgun (WGS) entry which is preliminary data.</text>
</comment>
<evidence type="ECO:0000313" key="2">
    <source>
        <dbReference type="Proteomes" id="UP001632037"/>
    </source>
</evidence>
<dbReference type="Proteomes" id="UP001632037">
    <property type="component" value="Unassembled WGS sequence"/>
</dbReference>
<dbReference type="AlphaFoldDB" id="A0ABD3FKN2"/>
<dbReference type="EMBL" id="JBIMZQ010000015">
    <property type="protein sequence ID" value="KAL3666957.1"/>
    <property type="molecule type" value="Genomic_DNA"/>
</dbReference>
<organism evidence="1 2">
    <name type="scientific">Phytophthora oleae</name>
    <dbReference type="NCBI Taxonomy" id="2107226"/>
    <lineage>
        <taxon>Eukaryota</taxon>
        <taxon>Sar</taxon>
        <taxon>Stramenopiles</taxon>
        <taxon>Oomycota</taxon>
        <taxon>Peronosporomycetes</taxon>
        <taxon>Peronosporales</taxon>
        <taxon>Peronosporaceae</taxon>
        <taxon>Phytophthora</taxon>
    </lineage>
</organism>
<evidence type="ECO:0008006" key="3">
    <source>
        <dbReference type="Google" id="ProtNLM"/>
    </source>
</evidence>